<dbReference type="InterPro" id="IPR053881">
    <property type="entry name" value="Utp8_C"/>
</dbReference>
<dbReference type="EMBL" id="JAWIZZ010000036">
    <property type="protein sequence ID" value="KAK5781371.1"/>
    <property type="molecule type" value="Genomic_DNA"/>
</dbReference>
<keyword evidence="4" id="KW-1185">Reference proteome</keyword>
<sequence length="633" mass="72174">MVSPTISQPFAITTVPRQSKPVPILVSKNNLDANSNELNVAFSKYSISKFIINPTPKLINAVPIPSNLIITAFDGKQVYATVSGSNKNAKNFTLYLNQNTKFNLPSKVVNVLTDKNNITIAVLENGTIQSYHNNMLVSTKSIPMKQISQVEFIDNKFALIIGESSIALYDIENWIELRVSTTLYESECQISQFENKIYKFSKTNNKFHVYDLTTLNEVQSINIPFVKPNSSYVSFQPIAENQVCLAIDNEIYYLDLYLGSVLSYQIIKRLQWFQILNGSLDGSFIIGLSYNHNSISLDIINIEKGSGSLKESLGKGFQNFMPSQDITKTLNNDFVTLKTLSLSDNKETVTYNYNYDNILKNLTDSVKDINKFDEVFFNRLNIKKDFYTEADRYIINQSFLSEVIELVLKNCSFDNDDSYPKTLTYLLTHPLFPIINTKNLLSRFKNCPRLYKQAVVTCPNLPLDELLMELFSIKNNELALDISLRILQDYNRDLIKKELKVLPKIDIHNFIKFIISNKDSENVNNSDNDNNNSSDNGSDIMIPSLLFQLVSLVIDSIGLFALDEDLLNKLSDYVNNMISIIEQNTELWYLLDSKMEPITKNKNGNHFNNSAVHIKQKNAKKVIPPYTVEYIDI</sequence>
<dbReference type="InterPro" id="IPR018843">
    <property type="entry name" value="Utp8_b-prop"/>
</dbReference>
<dbReference type="Proteomes" id="UP001306508">
    <property type="component" value="Unassembled WGS sequence"/>
</dbReference>
<dbReference type="InterPro" id="IPR036322">
    <property type="entry name" value="WD40_repeat_dom_sf"/>
</dbReference>
<dbReference type="SUPFAM" id="SSF50978">
    <property type="entry name" value="WD40 repeat-like"/>
    <property type="match status" value="1"/>
</dbReference>
<comment type="caution">
    <text evidence="3">The sequence shown here is derived from an EMBL/GenBank/DDBJ whole genome shotgun (WGS) entry which is preliminary data.</text>
</comment>
<name>A0AAN7W504_9SACH</name>
<dbReference type="Pfam" id="PF22542">
    <property type="entry name" value="Utp8_C"/>
    <property type="match status" value="1"/>
</dbReference>
<evidence type="ECO:0000313" key="3">
    <source>
        <dbReference type="EMBL" id="KAK5781371.1"/>
    </source>
</evidence>
<evidence type="ECO:0000313" key="4">
    <source>
        <dbReference type="Proteomes" id="UP001306508"/>
    </source>
</evidence>
<reference evidence="4" key="1">
    <citation type="submission" date="2023-07" db="EMBL/GenBank/DDBJ databases">
        <title>A draft genome of Kazachstania heterogenica Y-27499.</title>
        <authorList>
            <person name="Donic C."/>
            <person name="Kralova J.S."/>
            <person name="Fidel L."/>
            <person name="Ben-Dor S."/>
            <person name="Jung S."/>
        </authorList>
    </citation>
    <scope>NUCLEOTIDE SEQUENCE [LARGE SCALE GENOMIC DNA]</scope>
    <source>
        <strain evidence="4">Y27499</strain>
    </source>
</reference>
<dbReference type="AlphaFoldDB" id="A0AAN7W504"/>
<accession>A0AAN7W504</accession>
<proteinExistence type="predicted"/>
<evidence type="ECO:0000259" key="2">
    <source>
        <dbReference type="Pfam" id="PF22542"/>
    </source>
</evidence>
<organism evidence="3 4">
    <name type="scientific">Arxiozyma heterogenica</name>
    <dbReference type="NCBI Taxonomy" id="278026"/>
    <lineage>
        <taxon>Eukaryota</taxon>
        <taxon>Fungi</taxon>
        <taxon>Dikarya</taxon>
        <taxon>Ascomycota</taxon>
        <taxon>Saccharomycotina</taxon>
        <taxon>Saccharomycetes</taxon>
        <taxon>Saccharomycetales</taxon>
        <taxon>Saccharomycetaceae</taxon>
        <taxon>Arxiozyma</taxon>
    </lineage>
</organism>
<evidence type="ECO:0008006" key="5">
    <source>
        <dbReference type="Google" id="ProtNLM"/>
    </source>
</evidence>
<feature type="domain" description="Utp8 C-terminal" evidence="2">
    <location>
        <begin position="337"/>
        <end position="633"/>
    </location>
</feature>
<evidence type="ECO:0000259" key="1">
    <source>
        <dbReference type="Pfam" id="PF10395"/>
    </source>
</evidence>
<gene>
    <name evidence="3" type="ORF">RI543_001212</name>
</gene>
<protein>
    <recommendedName>
        <fullName evidence="5">U3 small nucleolar RNA-associated protein 8</fullName>
    </recommendedName>
</protein>
<dbReference type="Pfam" id="PF10395">
    <property type="entry name" value="Utp8_b_propeller"/>
    <property type="match status" value="1"/>
</dbReference>
<feature type="domain" description="Utp8 beta-propeller" evidence="1">
    <location>
        <begin position="4"/>
        <end position="317"/>
    </location>
</feature>